<feature type="domain" description="Protein glutaminase" evidence="2">
    <location>
        <begin position="104"/>
        <end position="215"/>
    </location>
</feature>
<organism evidence="3 4">
    <name type="scientific">Legionella pneumophila</name>
    <dbReference type="NCBI Taxonomy" id="446"/>
    <lineage>
        <taxon>Bacteria</taxon>
        <taxon>Pseudomonadati</taxon>
        <taxon>Pseudomonadota</taxon>
        <taxon>Gammaproteobacteria</taxon>
        <taxon>Legionellales</taxon>
        <taxon>Legionellaceae</taxon>
        <taxon>Legionella</taxon>
    </lineage>
</organism>
<dbReference type="Proteomes" id="UP000866496">
    <property type="component" value="Unassembled WGS sequence"/>
</dbReference>
<comment type="caution">
    <text evidence="3">The sequence shown here is derived from an EMBL/GenBank/DDBJ whole genome shotgun (WGS) entry which is preliminary data.</text>
</comment>
<dbReference type="Pfam" id="PF18626">
    <property type="entry name" value="Gln_deamidase_2"/>
    <property type="match status" value="1"/>
</dbReference>
<dbReference type="InterPro" id="IPR041325">
    <property type="entry name" value="Gln_deamidase_2"/>
</dbReference>
<name>A0AAN5T0L6_LEGPN</name>
<sequence>MSRTTKIGKISTNYKYSRIAMKKIAIILSLFPFLICCGLANATASQKRLPGESYQDAVKRIINNKPQNELKMLIARGTPYSKKVSLQKIDYSTVPKVSSYDEMTNMFNLIRDTRFLYSPDKPDFQRRISWLYPDDGCFARAALSRIKLDSEHFVIPAKIFVFGDLEMQTPYSSEGTVSWWYHVSAVVNYMGTIYVLDPAAKPEGPMLIDDWYNKIGIMDKMEAVVCNPYTYDPFDRCYDATNKTDNKALNDQLKYLDKEWVRIESLGFDPSVLLGDNPPWIGDMRNSTLLSYKS</sequence>
<proteinExistence type="predicted"/>
<evidence type="ECO:0000259" key="2">
    <source>
        <dbReference type="Pfam" id="PF18626"/>
    </source>
</evidence>
<gene>
    <name evidence="3" type="ORF">JBJ86_02525</name>
</gene>
<feature type="chain" id="PRO_5042881264" description="Protein glutaminase domain-containing protein" evidence="1">
    <location>
        <begin position="43"/>
        <end position="294"/>
    </location>
</feature>
<evidence type="ECO:0000256" key="1">
    <source>
        <dbReference type="SAM" id="SignalP"/>
    </source>
</evidence>
<keyword evidence="1" id="KW-0732">Signal</keyword>
<dbReference type="AlphaFoldDB" id="A0AAN5T0L6"/>
<evidence type="ECO:0000313" key="4">
    <source>
        <dbReference type="Proteomes" id="UP000866496"/>
    </source>
</evidence>
<dbReference type="EMBL" id="DACWHX010000003">
    <property type="protein sequence ID" value="HAU1879128.1"/>
    <property type="molecule type" value="Genomic_DNA"/>
</dbReference>
<dbReference type="Gene3D" id="3.10.620.30">
    <property type="match status" value="1"/>
</dbReference>
<protein>
    <recommendedName>
        <fullName evidence="2">Protein glutaminase domain-containing protein</fullName>
    </recommendedName>
</protein>
<accession>A0AAN5T0L6</accession>
<reference evidence="3" key="1">
    <citation type="journal article" date="2018" name="Genome Biol.">
        <title>SKESA: strategic k-mer extension for scrupulous assemblies.</title>
        <authorList>
            <person name="Souvorov A."/>
            <person name="Agarwala R."/>
            <person name="Lipman D.J."/>
        </authorList>
    </citation>
    <scope>NUCLEOTIDE SEQUENCE</scope>
    <source>
        <strain evidence="3">AZ00058701</strain>
    </source>
</reference>
<evidence type="ECO:0000313" key="3">
    <source>
        <dbReference type="EMBL" id="HAU1879128.1"/>
    </source>
</evidence>
<feature type="signal peptide" evidence="1">
    <location>
        <begin position="1"/>
        <end position="42"/>
    </location>
</feature>
<reference evidence="3" key="2">
    <citation type="submission" date="2019-10" db="EMBL/GenBank/DDBJ databases">
        <authorList>
            <consortium name="NCBI Pathogen Detection Project"/>
        </authorList>
    </citation>
    <scope>NUCLEOTIDE SEQUENCE</scope>
    <source>
        <strain evidence="3">AZ00058701</strain>
    </source>
</reference>